<dbReference type="AlphaFoldDB" id="A0A1G2JAZ7"/>
<evidence type="ECO:0000313" key="1">
    <source>
        <dbReference type="EMBL" id="OGZ84299.1"/>
    </source>
</evidence>
<accession>A0A1G2JAZ7</accession>
<organism evidence="1 2">
    <name type="scientific">Candidatus Staskawiczbacteria bacterium RIFOXYC1_FULL_38_18</name>
    <dbReference type="NCBI Taxonomy" id="1802229"/>
    <lineage>
        <taxon>Bacteria</taxon>
        <taxon>Candidatus Staskawicziibacteriota</taxon>
    </lineage>
</organism>
<gene>
    <name evidence="1" type="ORF">A2401_02630</name>
</gene>
<comment type="caution">
    <text evidence="1">The sequence shown here is derived from an EMBL/GenBank/DDBJ whole genome shotgun (WGS) entry which is preliminary data.</text>
</comment>
<dbReference type="STRING" id="1802229.A2401_02630"/>
<dbReference type="Proteomes" id="UP000177751">
    <property type="component" value="Unassembled WGS sequence"/>
</dbReference>
<reference evidence="1 2" key="1">
    <citation type="journal article" date="2016" name="Nat. Commun.">
        <title>Thousands of microbial genomes shed light on interconnected biogeochemical processes in an aquifer system.</title>
        <authorList>
            <person name="Anantharaman K."/>
            <person name="Brown C.T."/>
            <person name="Hug L.A."/>
            <person name="Sharon I."/>
            <person name="Castelle C.J."/>
            <person name="Probst A.J."/>
            <person name="Thomas B.C."/>
            <person name="Singh A."/>
            <person name="Wilkins M.J."/>
            <person name="Karaoz U."/>
            <person name="Brodie E.L."/>
            <person name="Williams K.H."/>
            <person name="Hubbard S.S."/>
            <person name="Banfield J.F."/>
        </authorList>
    </citation>
    <scope>NUCLEOTIDE SEQUENCE [LARGE SCALE GENOMIC DNA]</scope>
</reference>
<proteinExistence type="predicted"/>
<protein>
    <submittedName>
        <fullName evidence="1">Uncharacterized protein</fullName>
    </submittedName>
</protein>
<evidence type="ECO:0000313" key="2">
    <source>
        <dbReference type="Proteomes" id="UP000177751"/>
    </source>
</evidence>
<sequence>MAKENITIDDLAVMVQKGFNDVTSKMTTKVEMKAEFDAVNKRFDKIEKLILTDHKKRIEKLEDEIKEIKGLLAIS</sequence>
<dbReference type="EMBL" id="MHPP01000019">
    <property type="protein sequence ID" value="OGZ84299.1"/>
    <property type="molecule type" value="Genomic_DNA"/>
</dbReference>
<name>A0A1G2JAZ7_9BACT</name>